<dbReference type="Proteomes" id="UP000270530">
    <property type="component" value="Chromosome"/>
</dbReference>
<dbReference type="GO" id="GO:0019867">
    <property type="term" value="C:outer membrane"/>
    <property type="evidence" value="ECO:0007669"/>
    <property type="project" value="InterPro"/>
</dbReference>
<dbReference type="RefSeq" id="WP_126537420.1">
    <property type="nucleotide sequence ID" value="NZ_AP018560.1"/>
</dbReference>
<dbReference type="PROSITE" id="PS51257">
    <property type="entry name" value="PROKAR_LIPOPROTEIN"/>
    <property type="match status" value="1"/>
</dbReference>
<sequence>MRLAARLALIALSALALAACAPAPIYQPAPGTLTALPYQVAQTPERYAGGAVIWGGRVVKVDNLADHSEIEILAYPLDKSQRPKRNDSGAGRFIAVMRGYVEPLDYPPGALITVNGRLAGSRAGKVGEASYVFPLVEVAQSHVWTERELGQGGSNVHVGVGVGVIR</sequence>
<gene>
    <name evidence="2" type="ORF">ALSL_1225</name>
</gene>
<evidence type="ECO:0000313" key="2">
    <source>
        <dbReference type="EMBL" id="BBD79884.1"/>
    </source>
</evidence>
<proteinExistence type="predicted"/>
<dbReference type="InterPro" id="IPR004658">
    <property type="entry name" value="OMP_Slp"/>
</dbReference>
<keyword evidence="1" id="KW-0732">Signal</keyword>
<keyword evidence="3" id="KW-1185">Reference proteome</keyword>
<dbReference type="PANTHER" id="PTHR37530:SF1">
    <property type="entry name" value="OUTER MEMBRANE PROTEIN SLP"/>
    <property type="match status" value="1"/>
</dbReference>
<name>A0A2Z6E587_9GAMM</name>
<feature type="signal peptide" evidence="1">
    <location>
        <begin position="1"/>
        <end position="18"/>
    </location>
</feature>
<dbReference type="OrthoDB" id="5295757at2"/>
<dbReference type="Pfam" id="PF03843">
    <property type="entry name" value="Slp"/>
    <property type="match status" value="1"/>
</dbReference>
<keyword evidence="2" id="KW-0449">Lipoprotein</keyword>
<feature type="chain" id="PRO_5016411139" evidence="1">
    <location>
        <begin position="19"/>
        <end position="166"/>
    </location>
</feature>
<dbReference type="KEGG" id="rbd:ALSL_1225"/>
<organism evidence="2 3">
    <name type="scientific">Aerosticca soli</name>
    <dbReference type="NCBI Taxonomy" id="2010829"/>
    <lineage>
        <taxon>Bacteria</taxon>
        <taxon>Pseudomonadati</taxon>
        <taxon>Pseudomonadota</taxon>
        <taxon>Gammaproteobacteria</taxon>
        <taxon>Lysobacterales</taxon>
        <taxon>Rhodanobacteraceae</taxon>
        <taxon>Aerosticca</taxon>
    </lineage>
</organism>
<reference evidence="3" key="2">
    <citation type="submission" date="2018-06" db="EMBL/GenBank/DDBJ databases">
        <title>Genome sequence of Rhodanobacteraceae bacterium strain Dysh456.</title>
        <authorList>
            <person name="Fukui M."/>
        </authorList>
    </citation>
    <scope>NUCLEOTIDE SEQUENCE [LARGE SCALE GENOMIC DNA]</scope>
    <source>
        <strain evidence="3">Dysh456</strain>
    </source>
</reference>
<dbReference type="PANTHER" id="PTHR37530">
    <property type="entry name" value="OUTER MEMBRANE PROTEIN SLP"/>
    <property type="match status" value="1"/>
</dbReference>
<evidence type="ECO:0000256" key="1">
    <source>
        <dbReference type="SAM" id="SignalP"/>
    </source>
</evidence>
<dbReference type="EMBL" id="AP018560">
    <property type="protein sequence ID" value="BBD79884.1"/>
    <property type="molecule type" value="Genomic_DNA"/>
</dbReference>
<dbReference type="AlphaFoldDB" id="A0A2Z6E587"/>
<reference evidence="3" key="1">
    <citation type="submission" date="2018-04" db="EMBL/GenBank/DDBJ databases">
        <authorList>
            <person name="Watanabe M."/>
            <person name="Kojima H."/>
        </authorList>
    </citation>
    <scope>NUCLEOTIDE SEQUENCE [LARGE SCALE GENOMIC DNA]</scope>
    <source>
        <strain evidence="3">Dysh456</strain>
    </source>
</reference>
<dbReference type="PIRSF" id="PIRSF004982">
    <property type="entry name" value="SlP"/>
    <property type="match status" value="1"/>
</dbReference>
<evidence type="ECO:0000313" key="3">
    <source>
        <dbReference type="Proteomes" id="UP000270530"/>
    </source>
</evidence>
<protein>
    <submittedName>
        <fullName evidence="2">Starvation lipoprotein Slp paralog</fullName>
    </submittedName>
</protein>
<accession>A0A2Z6E587</accession>